<proteinExistence type="inferred from homology"/>
<keyword evidence="2 5" id="KW-0548">Nucleotidyltransferase</keyword>
<keyword evidence="3 5" id="KW-0547">Nucleotide-binding</keyword>
<comment type="function">
    <text evidence="5">Guanylyltransferase that catalyzes the activation of (2R)-3-phosphoglycerate (3PG) as 3-[(R)-glyceryl]-diphospho-5'-guanosine, via the condensation of 3PG with GTP. It is involved in the biosynthesis of a derivative of the hydride carrier cofactor coenzyme F420, 3PG-F420.</text>
</comment>
<organism evidence="6 7">
    <name type="scientific">Caldovatus aquaticus</name>
    <dbReference type="NCBI Taxonomy" id="2865671"/>
    <lineage>
        <taxon>Bacteria</taxon>
        <taxon>Pseudomonadati</taxon>
        <taxon>Pseudomonadota</taxon>
        <taxon>Alphaproteobacteria</taxon>
        <taxon>Acetobacterales</taxon>
        <taxon>Roseomonadaceae</taxon>
        <taxon>Caldovatus</taxon>
    </lineage>
</organism>
<dbReference type="PANTHER" id="PTHR40392:SF1">
    <property type="entry name" value="2-PHOSPHO-L-LACTATE GUANYLYLTRANSFERASE"/>
    <property type="match status" value="1"/>
</dbReference>
<dbReference type="Gene3D" id="3.90.550.10">
    <property type="entry name" value="Spore Coat Polysaccharide Biosynthesis Protein SpsA, Chain A"/>
    <property type="match status" value="1"/>
</dbReference>
<evidence type="ECO:0000256" key="5">
    <source>
        <dbReference type="HAMAP-Rule" id="MF_02114"/>
    </source>
</evidence>
<evidence type="ECO:0000313" key="6">
    <source>
        <dbReference type="EMBL" id="MBW8270098.1"/>
    </source>
</evidence>
<keyword evidence="1 5" id="KW-0808">Transferase</keyword>
<dbReference type="SUPFAM" id="SSF53448">
    <property type="entry name" value="Nucleotide-diphospho-sugar transferases"/>
    <property type="match status" value="1"/>
</dbReference>
<dbReference type="InterPro" id="IPR002835">
    <property type="entry name" value="CofC"/>
</dbReference>
<reference evidence="6 7" key="1">
    <citation type="submission" date="2021-08" db="EMBL/GenBank/DDBJ databases">
        <title>Caldovatus sediminis gen. nov., sp. nov., a moderately thermophilic bacterium isolated from a hot spring.</title>
        <authorList>
            <person name="Hu C.-J."/>
            <person name="Li W.-J."/>
            <person name="Xian W.-D."/>
        </authorList>
    </citation>
    <scope>NUCLEOTIDE SEQUENCE [LARGE SCALE GENOMIC DNA]</scope>
    <source>
        <strain evidence="6 7">SYSU G05006</strain>
    </source>
</reference>
<gene>
    <name evidence="6" type="primary">cofC</name>
    <name evidence="5" type="synonym">fbiD</name>
    <name evidence="6" type="ORF">K1J50_11435</name>
</gene>
<evidence type="ECO:0000256" key="4">
    <source>
        <dbReference type="ARBA" id="ARBA00023134"/>
    </source>
</evidence>
<comment type="pathway">
    <text evidence="5">Cofactor biosynthesis; coenzyme F420 biosynthesis.</text>
</comment>
<protein>
    <recommendedName>
        <fullName evidence="5">3-phospho-D-glycerate guanylyltransferase</fullName>
        <shortName evidence="5">3PG guanylyltransferase</shortName>
        <ecNumber evidence="5">2.7.7.106</ecNumber>
    </recommendedName>
</protein>
<sequence length="222" mass="22363">MTAPPGIWAVLPVKAFAGAKQRLAPLLSPAQRRTLAEIMLGEVLAALAAARGLAGILVVTCDPRAAEMAVRAGARVTEEGAQAGHTGAVAAAMRLLLRERGAAGVLAVPGDIPAVTAAEIEAVLAAHGPAPAFTIAPARDDLGSNAVLCAPPDAVPLRFGDNSFFPHLAAARAAGIAPRVVRGVPGIATDIDSPADLAAFLRLPQAARTRTFAFLAAEGLSG</sequence>
<keyword evidence="7" id="KW-1185">Reference proteome</keyword>
<dbReference type="NCBIfam" id="TIGR03552">
    <property type="entry name" value="F420_cofC"/>
    <property type="match status" value="1"/>
</dbReference>
<accession>A0ABS7F3I2</accession>
<evidence type="ECO:0000256" key="1">
    <source>
        <dbReference type="ARBA" id="ARBA00022679"/>
    </source>
</evidence>
<dbReference type="GO" id="GO:0043814">
    <property type="term" value="F:phospholactate guanylyltransferase activity"/>
    <property type="evidence" value="ECO:0007669"/>
    <property type="project" value="UniProtKB-EC"/>
</dbReference>
<comment type="caution">
    <text evidence="6">The sequence shown here is derived from an EMBL/GenBank/DDBJ whole genome shotgun (WGS) entry which is preliminary data.</text>
</comment>
<comment type="catalytic activity">
    <reaction evidence="5">
        <text>(2R)-3-phosphoglycerate + GTP + H(+) = 3-[(R)-glyceryl]-diphospho-5'-guanosine + diphosphate</text>
        <dbReference type="Rhea" id="RHEA:63440"/>
        <dbReference type="ChEBI" id="CHEBI:15378"/>
        <dbReference type="ChEBI" id="CHEBI:33019"/>
        <dbReference type="ChEBI" id="CHEBI:37565"/>
        <dbReference type="ChEBI" id="CHEBI:58272"/>
        <dbReference type="ChEBI" id="CHEBI:147306"/>
        <dbReference type="EC" id="2.7.7.106"/>
    </reaction>
</comment>
<dbReference type="EMBL" id="JAHZUY010000029">
    <property type="protein sequence ID" value="MBW8270098.1"/>
    <property type="molecule type" value="Genomic_DNA"/>
</dbReference>
<dbReference type="Pfam" id="PF01983">
    <property type="entry name" value="CofC"/>
    <property type="match status" value="1"/>
</dbReference>
<dbReference type="InterPro" id="IPR029044">
    <property type="entry name" value="Nucleotide-diphossugar_trans"/>
</dbReference>
<dbReference type="EC" id="2.7.7.106" evidence="5"/>
<keyword evidence="4 5" id="KW-0342">GTP-binding</keyword>
<dbReference type="Proteomes" id="UP001519924">
    <property type="component" value="Unassembled WGS sequence"/>
</dbReference>
<dbReference type="RefSeq" id="WP_220117843.1">
    <property type="nucleotide sequence ID" value="NZ_JAHZUY010000029.1"/>
</dbReference>
<evidence type="ECO:0000256" key="2">
    <source>
        <dbReference type="ARBA" id="ARBA00022695"/>
    </source>
</evidence>
<evidence type="ECO:0000256" key="3">
    <source>
        <dbReference type="ARBA" id="ARBA00022741"/>
    </source>
</evidence>
<dbReference type="HAMAP" id="MF_02114">
    <property type="entry name" value="CofC"/>
    <property type="match status" value="1"/>
</dbReference>
<name>A0ABS7F3I2_9PROT</name>
<evidence type="ECO:0000313" key="7">
    <source>
        <dbReference type="Proteomes" id="UP001519924"/>
    </source>
</evidence>
<dbReference type="PANTHER" id="PTHR40392">
    <property type="entry name" value="2-PHOSPHO-L-LACTATE GUANYLYLTRANSFERASE"/>
    <property type="match status" value="1"/>
</dbReference>
<comment type="similarity">
    <text evidence="5">Belongs to the CofC family.</text>
</comment>